<evidence type="ECO:0000313" key="18">
    <source>
        <dbReference type="Proteomes" id="UP000018467"/>
    </source>
</evidence>
<keyword evidence="3" id="KW-0399">Innate immunity</keyword>
<dbReference type="PANTHER" id="PTHR24365:SF522">
    <property type="entry name" value="LOW QUALITY PROTEIN: TOLL-LIKE RECEPTOR 13-RELATED"/>
    <property type="match status" value="1"/>
</dbReference>
<name>W5LU96_ASTMX</name>
<feature type="signal peptide" evidence="15">
    <location>
        <begin position="1"/>
        <end position="18"/>
    </location>
</feature>
<evidence type="ECO:0000313" key="17">
    <source>
        <dbReference type="Ensembl" id="ENSAMXP00000026712.2"/>
    </source>
</evidence>
<dbReference type="SMART" id="SM00365">
    <property type="entry name" value="LRR_SD22"/>
    <property type="match status" value="9"/>
</dbReference>
<dbReference type="GO" id="GO:0038023">
    <property type="term" value="F:signaling receptor activity"/>
    <property type="evidence" value="ECO:0007669"/>
    <property type="project" value="TreeGrafter"/>
</dbReference>
<evidence type="ECO:0000256" key="10">
    <source>
        <dbReference type="ARBA" id="ARBA00023136"/>
    </source>
</evidence>
<dbReference type="GeneTree" id="ENSGT00940000163999"/>
<evidence type="ECO:0000256" key="15">
    <source>
        <dbReference type="SAM" id="SignalP"/>
    </source>
</evidence>
<evidence type="ECO:0000256" key="2">
    <source>
        <dbReference type="ARBA" id="ARBA00009634"/>
    </source>
</evidence>
<reference evidence="17" key="4">
    <citation type="submission" date="2025-09" db="UniProtKB">
        <authorList>
            <consortium name="Ensembl"/>
        </authorList>
    </citation>
    <scope>IDENTIFICATION</scope>
</reference>
<keyword evidence="7" id="KW-0677">Repeat</keyword>
<comment type="similarity">
    <text evidence="2">Belongs to the Toll-like receptor family.</text>
</comment>
<dbReference type="SUPFAM" id="SSF52058">
    <property type="entry name" value="L domain-like"/>
    <property type="match status" value="3"/>
</dbReference>
<dbReference type="Bgee" id="ENSAMXG00000026007">
    <property type="expression patterns" value="Expressed in bone element and 4 other cell types or tissues"/>
</dbReference>
<dbReference type="FunFam" id="3.40.50.10140:FF:000001">
    <property type="entry name" value="Toll-like receptor 2"/>
    <property type="match status" value="1"/>
</dbReference>
<dbReference type="Gene3D" id="3.40.50.10140">
    <property type="entry name" value="Toll/interleukin-1 receptor homology (TIR) domain"/>
    <property type="match status" value="1"/>
</dbReference>
<evidence type="ECO:0000256" key="11">
    <source>
        <dbReference type="ARBA" id="ARBA00023170"/>
    </source>
</evidence>
<dbReference type="GO" id="GO:0045087">
    <property type="term" value="P:innate immune response"/>
    <property type="evidence" value="ECO:0007669"/>
    <property type="project" value="UniProtKB-KW"/>
</dbReference>
<keyword evidence="6 15" id="KW-0732">Signal</keyword>
<keyword evidence="12" id="KW-0325">Glycoprotein</keyword>
<dbReference type="PROSITE" id="PS50104">
    <property type="entry name" value="TIR"/>
    <property type="match status" value="1"/>
</dbReference>
<evidence type="ECO:0000256" key="8">
    <source>
        <dbReference type="ARBA" id="ARBA00022859"/>
    </source>
</evidence>
<dbReference type="InterPro" id="IPR001611">
    <property type="entry name" value="Leu-rich_rpt"/>
</dbReference>
<dbReference type="PANTHER" id="PTHR24365">
    <property type="entry name" value="TOLL-LIKE RECEPTOR"/>
    <property type="match status" value="1"/>
</dbReference>
<feature type="domain" description="TIR" evidence="16">
    <location>
        <begin position="786"/>
        <end position="927"/>
    </location>
</feature>
<evidence type="ECO:0000256" key="9">
    <source>
        <dbReference type="ARBA" id="ARBA00022989"/>
    </source>
</evidence>
<evidence type="ECO:0000256" key="13">
    <source>
        <dbReference type="ARBA" id="ARBA00023198"/>
    </source>
</evidence>
<dbReference type="SUPFAM" id="SSF52200">
    <property type="entry name" value="Toll/Interleukin receptor TIR domain"/>
    <property type="match status" value="1"/>
</dbReference>
<evidence type="ECO:0000256" key="7">
    <source>
        <dbReference type="ARBA" id="ARBA00022737"/>
    </source>
</evidence>
<dbReference type="SMART" id="SM00255">
    <property type="entry name" value="TIR"/>
    <property type="match status" value="1"/>
</dbReference>
<dbReference type="STRING" id="7994.ENSAMXP00000026712"/>
<keyword evidence="8" id="KW-0391">Immunity</keyword>
<evidence type="ECO:0000256" key="1">
    <source>
        <dbReference type="ARBA" id="ARBA00004479"/>
    </source>
</evidence>
<evidence type="ECO:0000256" key="3">
    <source>
        <dbReference type="ARBA" id="ARBA00022588"/>
    </source>
</evidence>
<evidence type="ECO:0000256" key="12">
    <source>
        <dbReference type="ARBA" id="ARBA00023180"/>
    </source>
</evidence>
<dbReference type="Pfam" id="PF13855">
    <property type="entry name" value="LRR_8"/>
    <property type="match status" value="5"/>
</dbReference>
<feature type="chain" id="PRO_5017463211" evidence="15">
    <location>
        <begin position="19"/>
        <end position="944"/>
    </location>
</feature>
<dbReference type="GO" id="GO:0005886">
    <property type="term" value="C:plasma membrane"/>
    <property type="evidence" value="ECO:0007669"/>
    <property type="project" value="TreeGrafter"/>
</dbReference>
<organism evidence="17 18">
    <name type="scientific">Astyanax mexicanus</name>
    <name type="common">Blind cave fish</name>
    <name type="synonym">Astyanax fasciatus mexicanus</name>
    <dbReference type="NCBI Taxonomy" id="7994"/>
    <lineage>
        <taxon>Eukaryota</taxon>
        <taxon>Metazoa</taxon>
        <taxon>Chordata</taxon>
        <taxon>Craniata</taxon>
        <taxon>Vertebrata</taxon>
        <taxon>Euteleostomi</taxon>
        <taxon>Actinopterygii</taxon>
        <taxon>Neopterygii</taxon>
        <taxon>Teleostei</taxon>
        <taxon>Ostariophysi</taxon>
        <taxon>Characiformes</taxon>
        <taxon>Characoidei</taxon>
        <taxon>Acestrorhamphidae</taxon>
        <taxon>Acestrorhamphinae</taxon>
        <taxon>Astyanax</taxon>
    </lineage>
</organism>
<dbReference type="eggNOG" id="KOG4641">
    <property type="taxonomic scope" value="Eukaryota"/>
</dbReference>
<evidence type="ECO:0000256" key="4">
    <source>
        <dbReference type="ARBA" id="ARBA00022614"/>
    </source>
</evidence>
<keyword evidence="10 14" id="KW-0472">Membrane</keyword>
<dbReference type="SMART" id="SM00369">
    <property type="entry name" value="LRR_TYP"/>
    <property type="match status" value="14"/>
</dbReference>
<keyword evidence="13" id="KW-0395">Inflammatory response</keyword>
<reference evidence="18" key="2">
    <citation type="journal article" date="2014" name="Nat. Commun.">
        <title>The cavefish genome reveals candidate genes for eye loss.</title>
        <authorList>
            <person name="McGaugh S.E."/>
            <person name="Gross J.B."/>
            <person name="Aken B."/>
            <person name="Blin M."/>
            <person name="Borowsky R."/>
            <person name="Chalopin D."/>
            <person name="Hinaux H."/>
            <person name="Jeffery W.R."/>
            <person name="Keene A."/>
            <person name="Ma L."/>
            <person name="Minx P."/>
            <person name="Murphy D."/>
            <person name="O'Quin K.E."/>
            <person name="Retaux S."/>
            <person name="Rohner N."/>
            <person name="Searle S.M."/>
            <person name="Stahl B.A."/>
            <person name="Tabin C."/>
            <person name="Volff J.N."/>
            <person name="Yoshizawa M."/>
            <person name="Warren W.C."/>
        </authorList>
    </citation>
    <scope>NUCLEOTIDE SEQUENCE [LARGE SCALE GENOMIC DNA]</scope>
    <source>
        <strain evidence="18">female</strain>
    </source>
</reference>
<dbReference type="Ensembl" id="ENSAMXT00000026733.2">
    <property type="protein sequence ID" value="ENSAMXP00000026712.2"/>
    <property type="gene ID" value="ENSAMXG00000026007.2"/>
</dbReference>
<dbReference type="InterPro" id="IPR003591">
    <property type="entry name" value="Leu-rich_rpt_typical-subtyp"/>
</dbReference>
<dbReference type="HOGENOM" id="CLU_006000_4_0_1"/>
<accession>W5LU96</accession>
<keyword evidence="11" id="KW-0675">Receptor</keyword>
<dbReference type="FunFam" id="3.80.10.10:FF:000770">
    <property type="entry name" value="Uncharacterized protein"/>
    <property type="match status" value="1"/>
</dbReference>
<keyword evidence="5 14" id="KW-0812">Transmembrane</keyword>
<protein>
    <submittedName>
        <fullName evidence="17">Toll-like receptor 13</fullName>
    </submittedName>
</protein>
<dbReference type="AlphaFoldDB" id="W5LU96"/>
<dbReference type="InterPro" id="IPR032675">
    <property type="entry name" value="LRR_dom_sf"/>
</dbReference>
<reference evidence="18" key="1">
    <citation type="submission" date="2013-03" db="EMBL/GenBank/DDBJ databases">
        <authorList>
            <person name="Jeffery W."/>
            <person name="Warren W."/>
            <person name="Wilson R.K."/>
        </authorList>
    </citation>
    <scope>NUCLEOTIDE SEQUENCE</scope>
    <source>
        <strain evidence="18">female</strain>
    </source>
</reference>
<dbReference type="GO" id="GO:0002224">
    <property type="term" value="P:toll-like receptor signaling pathway"/>
    <property type="evidence" value="ECO:0007669"/>
    <property type="project" value="TreeGrafter"/>
</dbReference>
<keyword evidence="18" id="KW-1185">Reference proteome</keyword>
<dbReference type="InterPro" id="IPR035897">
    <property type="entry name" value="Toll_tir_struct_dom_sf"/>
</dbReference>
<reference evidence="17" key="3">
    <citation type="submission" date="2025-08" db="UniProtKB">
        <authorList>
            <consortium name="Ensembl"/>
        </authorList>
    </citation>
    <scope>IDENTIFICATION</scope>
</reference>
<keyword evidence="4" id="KW-0433">Leucine-rich repeat</keyword>
<evidence type="ECO:0000259" key="16">
    <source>
        <dbReference type="PROSITE" id="PS50104"/>
    </source>
</evidence>
<keyword evidence="9 14" id="KW-1133">Transmembrane helix</keyword>
<sequence length="944" mass="108441">MSVFILVSFYLHATVVQGFFVKNCNIKAIPTHSTNFVALCNKQRLSTVPENLPHHIKGLDICQNNISKIKSNDLVYLSHLKYLNVSHNVLQEVEDGAFRSLEELQGLNLAFNRLTTIQGSFFQNLHNLTVLRLDKNSLRSISASAFVPLKSLVMVNLSGNHLQNIERLQPLFMLPKLMRVHIGSNGITSFQSLKISNTSLNLKALDLSWNPLQVFSLTQDVFPQLEMIDLAFINESMRWDVQDKNYLQNVFKLNLSGIHMATEDITAVLQMLNSSLTYLKIEYMGKIKAQSLIKAACRIDSLTVFRLQGNNLNSISDQEFRLCKQLTLLDLPRNNLISISSLAFSSLKNLSKLILCHNKLKSVPIAMRNISTLETIDLSYNSIKELKCVDFANLKKLSKLHIYRNPLHTVELCAFQNLNNLQSLIMSTEIFTLKGYFTSGVQKLELLDLSQNKLNSINKGDFRCLGYLRYLYLQDNQITYIEPGAFEGLTNLTVLSLQSNKITQSSIRLSVFSGLPNLLYLWLNNNYISYSTQTSLREPPFASLPHLEVLGIYSQHHKGMENIPLNFLQGLTSLNLLWAGSLGITSLHPHTFKYTPGLRFLDLSKNEFSLLSPEIFWPIKQLYRLVMVQTGLQSIDFLVPANLSEIRLLFVRHNAISVVNKTVIDFLSKLMYLDLQENAFSCDCTNAWFINWTINGKETQVLNADKFQCNYPVDLRGKKLMNLDVNSCSVDVGFICFISTSALVLLTLVTTFFYNFLKWQVIYTYYLFLSFLYDSKHQRKQETNGFQYDAFVSYNTHDEPWVMEELLSKLEGEQGWRLCLHHRDFQPGKPIVDNIVDGIYSSRKTICVISRHYLESEWCSREIQVASFRLFDEKKDVLILVFLEDIPNSELSPYYRMRRLIKKRTYLKWPKLGKDTQYFWQKLRAALETRGSSDENNSALQSAQ</sequence>
<feature type="transmembrane region" description="Helical" evidence="14">
    <location>
        <begin position="732"/>
        <end position="757"/>
    </location>
</feature>
<dbReference type="InterPro" id="IPR000157">
    <property type="entry name" value="TIR_dom"/>
</dbReference>
<dbReference type="GO" id="GO:0006954">
    <property type="term" value="P:inflammatory response"/>
    <property type="evidence" value="ECO:0007669"/>
    <property type="project" value="UniProtKB-KW"/>
</dbReference>
<dbReference type="Proteomes" id="UP000018467">
    <property type="component" value="Unassembled WGS sequence"/>
</dbReference>
<dbReference type="PROSITE" id="PS51450">
    <property type="entry name" value="LRR"/>
    <property type="match status" value="6"/>
</dbReference>
<dbReference type="Gene3D" id="3.80.10.10">
    <property type="entry name" value="Ribonuclease Inhibitor"/>
    <property type="match status" value="4"/>
</dbReference>
<dbReference type="Pfam" id="PF01582">
    <property type="entry name" value="TIR"/>
    <property type="match status" value="1"/>
</dbReference>
<proteinExistence type="inferred from homology"/>
<dbReference type="InParanoid" id="W5LU96"/>
<comment type="subcellular location">
    <subcellularLocation>
        <location evidence="1">Membrane</location>
        <topology evidence="1">Single-pass type I membrane protein</topology>
    </subcellularLocation>
</comment>
<evidence type="ECO:0000256" key="5">
    <source>
        <dbReference type="ARBA" id="ARBA00022692"/>
    </source>
</evidence>
<evidence type="ECO:0000256" key="6">
    <source>
        <dbReference type="ARBA" id="ARBA00022729"/>
    </source>
</evidence>
<dbReference type="PRINTS" id="PR01537">
    <property type="entry name" value="INTRLKN1R1F"/>
</dbReference>
<evidence type="ECO:0000256" key="14">
    <source>
        <dbReference type="SAM" id="Phobius"/>
    </source>
</evidence>